<reference evidence="3" key="1">
    <citation type="submission" date="2017-08" db="EMBL/GenBank/DDBJ databases">
        <authorList>
            <person name="Imhoff J.F."/>
            <person name="Rahn T."/>
            <person name="Kuenzel S."/>
            <person name="Neulinger S.C."/>
        </authorList>
    </citation>
    <scope>NUCLEOTIDE SEQUENCE</scope>
    <source>
        <strain evidence="3">IM 151</strain>
    </source>
</reference>
<keyword evidence="4" id="KW-1185">Reference proteome</keyword>
<evidence type="ECO:0000313" key="4">
    <source>
        <dbReference type="Proteomes" id="UP001041814"/>
    </source>
</evidence>
<dbReference type="PROSITE" id="PS50206">
    <property type="entry name" value="RHODANESE_3"/>
    <property type="match status" value="1"/>
</dbReference>
<proteinExistence type="predicted"/>
<feature type="domain" description="Rhodanese" evidence="2">
    <location>
        <begin position="44"/>
        <end position="133"/>
    </location>
</feature>
<comment type="caution">
    <text evidence="3">The sequence shown here is derived from an EMBL/GenBank/DDBJ whole genome shotgun (WGS) entry which is preliminary data.</text>
</comment>
<dbReference type="PANTHER" id="PTHR43031:SF18">
    <property type="entry name" value="RHODANESE-RELATED SULFURTRANSFERASES"/>
    <property type="match status" value="1"/>
</dbReference>
<dbReference type="RefSeq" id="WP_200378077.1">
    <property type="nucleotide sequence ID" value="NZ_NRRU01000014.1"/>
</dbReference>
<dbReference type="Proteomes" id="UP001041814">
    <property type="component" value="Unassembled WGS sequence"/>
</dbReference>
<dbReference type="SUPFAM" id="SSF52821">
    <property type="entry name" value="Rhodanese/Cell cycle control phosphatase"/>
    <property type="match status" value="1"/>
</dbReference>
<dbReference type="InterPro" id="IPR036873">
    <property type="entry name" value="Rhodanese-like_dom_sf"/>
</dbReference>
<organism evidence="3 4">
    <name type="scientific">Rubrivivax gelatinosus</name>
    <name type="common">Rhodocyclus gelatinosus</name>
    <name type="synonym">Rhodopseudomonas gelatinosa</name>
    <dbReference type="NCBI Taxonomy" id="28068"/>
    <lineage>
        <taxon>Bacteria</taxon>
        <taxon>Pseudomonadati</taxon>
        <taxon>Pseudomonadota</taxon>
        <taxon>Betaproteobacteria</taxon>
        <taxon>Burkholderiales</taxon>
        <taxon>Sphaerotilaceae</taxon>
        <taxon>Rubrivivax</taxon>
    </lineage>
</organism>
<dbReference type="CDD" id="cd00158">
    <property type="entry name" value="RHOD"/>
    <property type="match status" value="1"/>
</dbReference>
<dbReference type="Pfam" id="PF00581">
    <property type="entry name" value="Rhodanese"/>
    <property type="match status" value="1"/>
</dbReference>
<dbReference type="InterPro" id="IPR001763">
    <property type="entry name" value="Rhodanese-like_dom"/>
</dbReference>
<dbReference type="PANTHER" id="PTHR43031">
    <property type="entry name" value="FAD-DEPENDENT OXIDOREDUCTASE"/>
    <property type="match status" value="1"/>
</dbReference>
<gene>
    <name evidence="3" type="ORF">CKO43_05380</name>
</gene>
<dbReference type="EMBL" id="NRRU01000014">
    <property type="protein sequence ID" value="MBK1712207.1"/>
    <property type="molecule type" value="Genomic_DNA"/>
</dbReference>
<dbReference type="InterPro" id="IPR050229">
    <property type="entry name" value="GlpE_sulfurtransferase"/>
</dbReference>
<reference evidence="3" key="2">
    <citation type="journal article" date="2020" name="Microorganisms">
        <title>Osmotic Adaptation and Compatible Solute Biosynthesis of Phototrophic Bacteria as Revealed from Genome Analyses.</title>
        <authorList>
            <person name="Imhoff J.F."/>
            <person name="Rahn T."/>
            <person name="Kunzel S."/>
            <person name="Keller A."/>
            <person name="Neulinger S.C."/>
        </authorList>
    </citation>
    <scope>NUCLEOTIDE SEQUENCE</scope>
    <source>
        <strain evidence="3">IM 151</strain>
    </source>
</reference>
<evidence type="ECO:0000259" key="2">
    <source>
        <dbReference type="PROSITE" id="PS50206"/>
    </source>
</evidence>
<evidence type="ECO:0000313" key="3">
    <source>
        <dbReference type="EMBL" id="MBK1712207.1"/>
    </source>
</evidence>
<feature type="compositionally biased region" description="Basic and acidic residues" evidence="1">
    <location>
        <begin position="135"/>
        <end position="159"/>
    </location>
</feature>
<accession>A0ABS1DQC9</accession>
<dbReference type="SMART" id="SM00450">
    <property type="entry name" value="RHOD"/>
    <property type="match status" value="1"/>
</dbReference>
<dbReference type="Gene3D" id="3.40.250.10">
    <property type="entry name" value="Rhodanese-like domain"/>
    <property type="match status" value="1"/>
</dbReference>
<sequence length="224" mass="22804">MNFLIENWMLVFMAALSGGLLVWQTIQGGGGRGVAPNEAVRLINREKGVLIDVCEPDEYDKGHAVGARNIPLGALADAKGLPGNKTLPILLLCASGARAGRAAAQLRKAGYEKAVAVAGGNAGWREANLPLESGAKAEKPEKPEKSKGKAARLENKPAEAKVQPVAAVAPVAAVEAAAPVAAVEPAAPVAPVEAQPVDVVPVAEIPAQPAQPAPEAPDAAPKQA</sequence>
<feature type="region of interest" description="Disordered" evidence="1">
    <location>
        <begin position="203"/>
        <end position="224"/>
    </location>
</feature>
<name>A0ABS1DQC9_RUBGE</name>
<protein>
    <recommendedName>
        <fullName evidence="2">Rhodanese domain-containing protein</fullName>
    </recommendedName>
</protein>
<evidence type="ECO:0000256" key="1">
    <source>
        <dbReference type="SAM" id="MobiDB-lite"/>
    </source>
</evidence>
<feature type="region of interest" description="Disordered" evidence="1">
    <location>
        <begin position="130"/>
        <end position="159"/>
    </location>
</feature>